<dbReference type="AlphaFoldDB" id="A0A382WTP3"/>
<accession>A0A382WTP3</accession>
<evidence type="ECO:0000313" key="1">
    <source>
        <dbReference type="EMBL" id="SVD61960.1"/>
    </source>
</evidence>
<proteinExistence type="predicted"/>
<gene>
    <name evidence="1" type="ORF">METZ01_LOCUS414814</name>
</gene>
<protein>
    <submittedName>
        <fullName evidence="1">Uncharacterized protein</fullName>
    </submittedName>
</protein>
<name>A0A382WTP3_9ZZZZ</name>
<sequence>MLSFTLHKFKKYSKFNQTINTGVINNSVSINSGTDSFLPNNCDMSWVINFKVRPGL</sequence>
<dbReference type="EMBL" id="UINC01162285">
    <property type="protein sequence ID" value="SVD61960.1"/>
    <property type="molecule type" value="Genomic_DNA"/>
</dbReference>
<reference evidence="1" key="1">
    <citation type="submission" date="2018-05" db="EMBL/GenBank/DDBJ databases">
        <authorList>
            <person name="Lanie J.A."/>
            <person name="Ng W.-L."/>
            <person name="Kazmierczak K.M."/>
            <person name="Andrzejewski T.M."/>
            <person name="Davidsen T.M."/>
            <person name="Wayne K.J."/>
            <person name="Tettelin H."/>
            <person name="Glass J.I."/>
            <person name="Rusch D."/>
            <person name="Podicherti R."/>
            <person name="Tsui H.-C.T."/>
            <person name="Winkler M.E."/>
        </authorList>
    </citation>
    <scope>NUCLEOTIDE SEQUENCE</scope>
</reference>
<organism evidence="1">
    <name type="scientific">marine metagenome</name>
    <dbReference type="NCBI Taxonomy" id="408172"/>
    <lineage>
        <taxon>unclassified sequences</taxon>
        <taxon>metagenomes</taxon>
        <taxon>ecological metagenomes</taxon>
    </lineage>
</organism>